<dbReference type="Gene3D" id="3.40.50.12780">
    <property type="entry name" value="N-terminal domain of ligase-like"/>
    <property type="match status" value="1"/>
</dbReference>
<dbReference type="GO" id="GO:0030182">
    <property type="term" value="P:neuron differentiation"/>
    <property type="evidence" value="ECO:0007669"/>
    <property type="project" value="TreeGrafter"/>
</dbReference>
<dbReference type="EC" id="6.2.1.3" evidence="4"/>
<dbReference type="CDD" id="cd17639">
    <property type="entry name" value="LC_FACS_euk1"/>
    <property type="match status" value="1"/>
</dbReference>
<dbReference type="GO" id="GO:0005783">
    <property type="term" value="C:endoplasmic reticulum"/>
    <property type="evidence" value="ECO:0007669"/>
    <property type="project" value="TreeGrafter"/>
</dbReference>
<dbReference type="PROSITE" id="PS00455">
    <property type="entry name" value="AMP_BINDING"/>
    <property type="match status" value="1"/>
</dbReference>
<dbReference type="Ensembl" id="ENSCCRT00020053500.1">
    <property type="protein sequence ID" value="ENSCCRP00020049082.1"/>
    <property type="gene ID" value="ENSCCRG00020019451.1"/>
</dbReference>
<accession>A0A8C2HK61</accession>
<reference evidence="7" key="1">
    <citation type="submission" date="2025-08" db="UniProtKB">
        <authorList>
            <consortium name="Ensembl"/>
        </authorList>
    </citation>
    <scope>IDENTIFICATION</scope>
</reference>
<evidence type="ECO:0000313" key="8">
    <source>
        <dbReference type="Proteomes" id="UP000694701"/>
    </source>
</evidence>
<sequence>MRLKQDVSPVVVVIFRLVVWLYSLISYLPYLMLRSSDSQSFSECSRRVKARSISGHPSGPYRDVRALRALTTCIQPGMNTLDRVFESSVCRNPHLDCLGTRELLSEEDETQEDGRVFKKVILGEYRWMSYDQVYKEVRAFGSGLAALEQKPLKNIAIFCETRAEWIIAAQACFMYNFPLVTLYSTLGGAAIAHGLNEAEVSHIITSKELLETKLKSRGTINCLHIIVVDDKLKSGSEYPRGISVHSMAAVKRLGAHPENGTSVSDLPPSRRPPCASDVAVIMYTSGSTGVPKGVMISHSNIIAGITGVAERIPNLGEDDTYIGYLPLAHVLELSAEMVCLAHGCRIGYSSPQTLADQSTKIKRGSKGDTSILRPTLMAAVPEIMDRIYKNVMLKVEEMSVFQRTLFLLAYNYKMEQLAMGYSTPLCDRLVFRKFRALLGGRLRVLLSGGAPLSAATQRFMNICFCCPVGQGYGLTETCGAGTISQLWDYSTGRVGAPLVCCEIQLKDWIEGGYRSTDRPCPRGEILVGGPNVTMGYYKNKEKNTEDFFVDKKGQRWFCTGDIGEFHGDGCLKIIDRKKDLVKLQAGEYVSLGKVEAVLKNCALVDNICAYANSEESYVIGFVVPNQKQLLALAKRKCVRGLWEELCNNPVIEEEVLKVITETALSAQLERFEIPQKIRLSVEPWTPETGLVTDAFKLKRKELKTHYQNDIERMYGAK</sequence>
<dbReference type="GO" id="GO:0005811">
    <property type="term" value="C:lipid droplet"/>
    <property type="evidence" value="ECO:0007669"/>
    <property type="project" value="TreeGrafter"/>
</dbReference>
<name>A0A8C2HK61_CYPCA</name>
<organism evidence="7 8">
    <name type="scientific">Cyprinus carpio</name>
    <name type="common">Common carp</name>
    <dbReference type="NCBI Taxonomy" id="7962"/>
    <lineage>
        <taxon>Eukaryota</taxon>
        <taxon>Metazoa</taxon>
        <taxon>Chordata</taxon>
        <taxon>Craniata</taxon>
        <taxon>Vertebrata</taxon>
        <taxon>Euteleostomi</taxon>
        <taxon>Actinopterygii</taxon>
        <taxon>Neopterygii</taxon>
        <taxon>Teleostei</taxon>
        <taxon>Ostariophysi</taxon>
        <taxon>Cypriniformes</taxon>
        <taxon>Cyprinidae</taxon>
        <taxon>Cyprininae</taxon>
        <taxon>Cyprinus</taxon>
    </lineage>
</organism>
<evidence type="ECO:0000256" key="2">
    <source>
        <dbReference type="ARBA" id="ARBA00022832"/>
    </source>
</evidence>
<evidence type="ECO:0000256" key="4">
    <source>
        <dbReference type="ARBA" id="ARBA00026121"/>
    </source>
</evidence>
<feature type="transmembrane region" description="Helical" evidence="5">
    <location>
        <begin position="7"/>
        <end position="30"/>
    </location>
</feature>
<dbReference type="GO" id="GO:0035336">
    <property type="term" value="P:long-chain fatty-acyl-CoA metabolic process"/>
    <property type="evidence" value="ECO:0007669"/>
    <property type="project" value="TreeGrafter"/>
</dbReference>
<dbReference type="InterPro" id="IPR042099">
    <property type="entry name" value="ANL_N_sf"/>
</dbReference>
<keyword evidence="3" id="KW-0443">Lipid metabolism</keyword>
<keyword evidence="5" id="KW-0812">Transmembrane</keyword>
<dbReference type="SUPFAM" id="SSF56801">
    <property type="entry name" value="Acetyl-CoA synthetase-like"/>
    <property type="match status" value="1"/>
</dbReference>
<keyword evidence="5" id="KW-0472">Membrane</keyword>
<protein>
    <recommendedName>
        <fullName evidence="4">long-chain-fatty-acid--CoA ligase</fullName>
        <ecNumber evidence="4">6.2.1.3</ecNumber>
    </recommendedName>
</protein>
<dbReference type="InterPro" id="IPR020845">
    <property type="entry name" value="AMP-binding_CS"/>
</dbReference>
<keyword evidence="1" id="KW-0436">Ligase</keyword>
<dbReference type="PANTHER" id="PTHR43272">
    <property type="entry name" value="LONG-CHAIN-FATTY-ACID--COA LIGASE"/>
    <property type="match status" value="1"/>
</dbReference>
<keyword evidence="5" id="KW-1133">Transmembrane helix</keyword>
<evidence type="ECO:0000313" key="7">
    <source>
        <dbReference type="Ensembl" id="ENSCCRP00020049082.1"/>
    </source>
</evidence>
<evidence type="ECO:0000256" key="5">
    <source>
        <dbReference type="SAM" id="Phobius"/>
    </source>
</evidence>
<dbReference type="GO" id="GO:0004467">
    <property type="term" value="F:long-chain fatty acid-CoA ligase activity"/>
    <property type="evidence" value="ECO:0007669"/>
    <property type="project" value="UniProtKB-EC"/>
</dbReference>
<dbReference type="InterPro" id="IPR000873">
    <property type="entry name" value="AMP-dep_synth/lig_dom"/>
</dbReference>
<dbReference type="PANTHER" id="PTHR43272:SF96">
    <property type="entry name" value="ACYL-COA SYNTHETASE LONG CHAIN FAMILY MEMBER 3A"/>
    <property type="match status" value="1"/>
</dbReference>
<dbReference type="Proteomes" id="UP000694701">
    <property type="component" value="Unplaced"/>
</dbReference>
<dbReference type="AlphaFoldDB" id="A0A8C2HK61"/>
<keyword evidence="2" id="KW-0276">Fatty acid metabolism</keyword>
<dbReference type="GO" id="GO:0005886">
    <property type="term" value="C:plasma membrane"/>
    <property type="evidence" value="ECO:0007669"/>
    <property type="project" value="TreeGrafter"/>
</dbReference>
<evidence type="ECO:0000256" key="3">
    <source>
        <dbReference type="ARBA" id="ARBA00023098"/>
    </source>
</evidence>
<evidence type="ECO:0000259" key="6">
    <source>
        <dbReference type="Pfam" id="PF00501"/>
    </source>
</evidence>
<dbReference type="Pfam" id="PF00501">
    <property type="entry name" value="AMP-binding"/>
    <property type="match status" value="1"/>
</dbReference>
<proteinExistence type="predicted"/>
<feature type="domain" description="AMP-dependent synthetase/ligase" evidence="6">
    <location>
        <begin position="119"/>
        <end position="537"/>
    </location>
</feature>
<evidence type="ECO:0000256" key="1">
    <source>
        <dbReference type="ARBA" id="ARBA00022598"/>
    </source>
</evidence>